<keyword evidence="2" id="KW-1185">Reference proteome</keyword>
<protein>
    <submittedName>
        <fullName evidence="1">Uncharacterized protein</fullName>
    </submittedName>
</protein>
<dbReference type="Proteomes" id="UP000010433">
    <property type="component" value="Unassembled WGS sequence"/>
</dbReference>
<dbReference type="AlphaFoldDB" id="L1N9T4"/>
<evidence type="ECO:0000313" key="2">
    <source>
        <dbReference type="Proteomes" id="UP000010433"/>
    </source>
</evidence>
<dbReference type="EMBL" id="AMEP01000094">
    <property type="protein sequence ID" value="EKY00035.1"/>
    <property type="molecule type" value="Genomic_DNA"/>
</dbReference>
<gene>
    <name evidence="1" type="ORF">HMPREF9151_01435</name>
</gene>
<proteinExistence type="predicted"/>
<sequence>MLFQPLNCRVICKTTIKTTALQNYFILHYSYKLYHPKLKIPHRITVFKTDMVSVGKALHHSLPNYQPMVTQLPRIGNLITNYR</sequence>
<comment type="caution">
    <text evidence="1">The sequence shown here is derived from an EMBL/GenBank/DDBJ whole genome shotgun (WGS) entry which is preliminary data.</text>
</comment>
<dbReference type="HOGENOM" id="CLU_2539780_0_0_10"/>
<name>L1N9T4_9BACT</name>
<dbReference type="STRING" id="1127699.HMPREF9151_01435"/>
<organism evidence="1 2">
    <name type="scientific">Hoylesella saccharolytica F0055</name>
    <dbReference type="NCBI Taxonomy" id="1127699"/>
    <lineage>
        <taxon>Bacteria</taxon>
        <taxon>Pseudomonadati</taxon>
        <taxon>Bacteroidota</taxon>
        <taxon>Bacteroidia</taxon>
        <taxon>Bacteroidales</taxon>
        <taxon>Prevotellaceae</taxon>
        <taxon>Hoylesella</taxon>
    </lineage>
</organism>
<evidence type="ECO:0000313" key="1">
    <source>
        <dbReference type="EMBL" id="EKY00035.1"/>
    </source>
</evidence>
<reference evidence="1 2" key="1">
    <citation type="submission" date="2012-05" db="EMBL/GenBank/DDBJ databases">
        <authorList>
            <person name="Weinstock G."/>
            <person name="Sodergren E."/>
            <person name="Lobos E.A."/>
            <person name="Fulton L."/>
            <person name="Fulton R."/>
            <person name="Courtney L."/>
            <person name="Fronick C."/>
            <person name="O'Laughlin M."/>
            <person name="Godfrey J."/>
            <person name="Wilson R.M."/>
            <person name="Miner T."/>
            <person name="Farmer C."/>
            <person name="Delehaunty K."/>
            <person name="Cordes M."/>
            <person name="Minx P."/>
            <person name="Tomlinson C."/>
            <person name="Chen J."/>
            <person name="Wollam A."/>
            <person name="Pepin K.H."/>
            <person name="Bhonagiri V."/>
            <person name="Zhang X."/>
            <person name="Suruliraj S."/>
            <person name="Warren W."/>
            <person name="Mitreva M."/>
            <person name="Mardis E.R."/>
            <person name="Wilson R.K."/>
        </authorList>
    </citation>
    <scope>NUCLEOTIDE SEQUENCE [LARGE SCALE GENOMIC DNA]</scope>
    <source>
        <strain evidence="1 2">F0055</strain>
    </source>
</reference>
<accession>L1N9T4</accession>